<reference evidence="3 4" key="1">
    <citation type="journal article" date="2016" name="Mol. Biol. Evol.">
        <title>Comparative Genomics of Early-Diverging Mushroom-Forming Fungi Provides Insights into the Origins of Lignocellulose Decay Capabilities.</title>
        <authorList>
            <person name="Nagy L.G."/>
            <person name="Riley R."/>
            <person name="Tritt A."/>
            <person name="Adam C."/>
            <person name="Daum C."/>
            <person name="Floudas D."/>
            <person name="Sun H."/>
            <person name="Yadav J.S."/>
            <person name="Pangilinan J."/>
            <person name="Larsson K.H."/>
            <person name="Matsuura K."/>
            <person name="Barry K."/>
            <person name="Labutti K."/>
            <person name="Kuo R."/>
            <person name="Ohm R.A."/>
            <person name="Bhattacharya S.S."/>
            <person name="Shirouzu T."/>
            <person name="Yoshinaga Y."/>
            <person name="Martin F.M."/>
            <person name="Grigoriev I.V."/>
            <person name="Hibbett D.S."/>
        </authorList>
    </citation>
    <scope>NUCLEOTIDE SEQUENCE [LARGE SCALE GENOMIC DNA]</scope>
    <source>
        <strain evidence="3 4">HHB12029</strain>
    </source>
</reference>
<sequence length="249" mass="27569">MASLLRAALCKIRLHHSLAVSSALALSLAPHVALDAPQQPPKDITVDPATGLEFPNTLRIPSRVALPQFTLVGVGVRTVSFLGIKVYSVGFYADLANPNLNIPADASFEQKIEHIVKNTACVLRIIPTRNTSYTHLRDGFVKTMVARVKLAKDRGELSQAEEHALVDPMGKLKSMFPNVPLNKGSFLDIFIHPPSSTRQRLIIFRDIGRMEHDWFAHNFFLAYFEGTGISPPMRKSVEARLENAALPLR</sequence>
<dbReference type="GO" id="GO:0016872">
    <property type="term" value="F:intramolecular lyase activity"/>
    <property type="evidence" value="ECO:0007669"/>
    <property type="project" value="InterPro"/>
</dbReference>
<evidence type="ECO:0000256" key="1">
    <source>
        <dbReference type="SAM" id="SignalP"/>
    </source>
</evidence>
<keyword evidence="1" id="KW-0732">Signal</keyword>
<dbReference type="PANTHER" id="PTHR47284:SF3">
    <property type="entry name" value="FATTY-ACID-BINDING PROTEIN 2"/>
    <property type="match status" value="1"/>
</dbReference>
<name>A0A165PFR6_EXIGL</name>
<dbReference type="Gene3D" id="3.50.70.10">
    <property type="match status" value="1"/>
</dbReference>
<feature type="domain" description="Chalcone isomerase" evidence="2">
    <location>
        <begin position="111"/>
        <end position="237"/>
    </location>
</feature>
<dbReference type="InParanoid" id="A0A165PFR6"/>
<gene>
    <name evidence="3" type="ORF">EXIGLDRAFT_736828</name>
</gene>
<dbReference type="FunCoup" id="A0A165PFR6">
    <property type="interactions" value="14"/>
</dbReference>
<evidence type="ECO:0000259" key="2">
    <source>
        <dbReference type="Pfam" id="PF16035"/>
    </source>
</evidence>
<evidence type="ECO:0000313" key="4">
    <source>
        <dbReference type="Proteomes" id="UP000077266"/>
    </source>
</evidence>
<feature type="domain" description="Chalcone isomerase" evidence="2">
    <location>
        <begin position="68"/>
        <end position="94"/>
    </location>
</feature>
<dbReference type="OrthoDB" id="18193at2759"/>
<dbReference type="PANTHER" id="PTHR47284">
    <property type="entry name" value="FATTY-ACID-BINDING PROTEIN 2"/>
    <property type="match status" value="1"/>
</dbReference>
<dbReference type="InterPro" id="IPR016087">
    <property type="entry name" value="Chalcone_isomerase"/>
</dbReference>
<keyword evidence="4" id="KW-1185">Reference proteome</keyword>
<proteinExistence type="predicted"/>
<dbReference type="InterPro" id="IPR016088">
    <property type="entry name" value="Chalcone_isomerase_3-sand"/>
</dbReference>
<dbReference type="InterPro" id="IPR036298">
    <property type="entry name" value="Chalcone_isomerase_sf"/>
</dbReference>
<protein>
    <recommendedName>
        <fullName evidence="2">Chalcone isomerase domain-containing protein</fullName>
    </recommendedName>
</protein>
<dbReference type="Proteomes" id="UP000077266">
    <property type="component" value="Unassembled WGS sequence"/>
</dbReference>
<dbReference type="AlphaFoldDB" id="A0A165PFR6"/>
<accession>A0A165PFR6</accession>
<dbReference type="EMBL" id="KV425890">
    <property type="protein sequence ID" value="KZW02118.1"/>
    <property type="molecule type" value="Genomic_DNA"/>
</dbReference>
<feature type="signal peptide" evidence="1">
    <location>
        <begin position="1"/>
        <end position="19"/>
    </location>
</feature>
<evidence type="ECO:0000313" key="3">
    <source>
        <dbReference type="EMBL" id="KZW02118.1"/>
    </source>
</evidence>
<dbReference type="Pfam" id="PF16035">
    <property type="entry name" value="Chalcone_2"/>
    <property type="match status" value="2"/>
</dbReference>
<feature type="chain" id="PRO_5007864010" description="Chalcone isomerase domain-containing protein" evidence="1">
    <location>
        <begin position="20"/>
        <end position="249"/>
    </location>
</feature>
<dbReference type="STRING" id="1314781.A0A165PFR6"/>
<dbReference type="SUPFAM" id="SSF54626">
    <property type="entry name" value="Chalcone isomerase"/>
    <property type="match status" value="1"/>
</dbReference>
<organism evidence="3 4">
    <name type="scientific">Exidia glandulosa HHB12029</name>
    <dbReference type="NCBI Taxonomy" id="1314781"/>
    <lineage>
        <taxon>Eukaryota</taxon>
        <taxon>Fungi</taxon>
        <taxon>Dikarya</taxon>
        <taxon>Basidiomycota</taxon>
        <taxon>Agaricomycotina</taxon>
        <taxon>Agaricomycetes</taxon>
        <taxon>Auriculariales</taxon>
        <taxon>Exidiaceae</taxon>
        <taxon>Exidia</taxon>
    </lineage>
</organism>